<keyword evidence="2" id="KW-1185">Reference proteome</keyword>
<name>A0ABW1ZS94_9DEIO</name>
<protein>
    <recommendedName>
        <fullName evidence="3">Hedgehog/Intein (Hint) domain-containing protein</fullName>
    </recommendedName>
</protein>
<accession>A0ABW1ZS94</accession>
<gene>
    <name evidence="1" type="ORF">ACFP90_23685</name>
</gene>
<evidence type="ECO:0000313" key="2">
    <source>
        <dbReference type="Proteomes" id="UP001596317"/>
    </source>
</evidence>
<reference evidence="2" key="1">
    <citation type="journal article" date="2019" name="Int. J. Syst. Evol. Microbiol.">
        <title>The Global Catalogue of Microorganisms (GCM) 10K type strain sequencing project: providing services to taxonomists for standard genome sequencing and annotation.</title>
        <authorList>
            <consortium name="The Broad Institute Genomics Platform"/>
            <consortium name="The Broad Institute Genome Sequencing Center for Infectious Disease"/>
            <person name="Wu L."/>
            <person name="Ma J."/>
        </authorList>
    </citation>
    <scope>NUCLEOTIDE SEQUENCE [LARGE SCALE GENOMIC DNA]</scope>
    <source>
        <strain evidence="2">CCUG 63830</strain>
    </source>
</reference>
<evidence type="ECO:0008006" key="3">
    <source>
        <dbReference type="Google" id="ProtNLM"/>
    </source>
</evidence>
<proteinExistence type="predicted"/>
<evidence type="ECO:0000313" key="1">
    <source>
        <dbReference type="EMBL" id="MFC6663050.1"/>
    </source>
</evidence>
<dbReference type="RefSeq" id="WP_380058976.1">
    <property type="nucleotide sequence ID" value="NZ_JBHSWB010000002.1"/>
</dbReference>
<dbReference type="EMBL" id="JBHSWB010000002">
    <property type="protein sequence ID" value="MFC6663050.1"/>
    <property type="molecule type" value="Genomic_DNA"/>
</dbReference>
<organism evidence="1 2">
    <name type="scientific">Deinococcus multiflagellatus</name>
    <dbReference type="NCBI Taxonomy" id="1656887"/>
    <lineage>
        <taxon>Bacteria</taxon>
        <taxon>Thermotogati</taxon>
        <taxon>Deinococcota</taxon>
        <taxon>Deinococci</taxon>
        <taxon>Deinococcales</taxon>
        <taxon>Deinococcaceae</taxon>
        <taxon>Deinococcus</taxon>
    </lineage>
</organism>
<sequence>MTDERHLGLRADDGTPLARTYSVRPGDIITTPEGVTITTPTKWQDFSATTAQITVSRVSATDLPVPLDAEYSPNVIPLYRVQASEALVSGKGAFSIRVPTGSYAREYLMPLRFQEIFVVYSTEDEVDDEHSPSSLFRIWREDQVAVVTENAITFSTSVLDDIFITAYRLSKPIPYGDSGTQAGSETPLRSQALGGFSVVCGADVRV</sequence>
<dbReference type="Proteomes" id="UP001596317">
    <property type="component" value="Unassembled WGS sequence"/>
</dbReference>
<comment type="caution">
    <text evidence="1">The sequence shown here is derived from an EMBL/GenBank/DDBJ whole genome shotgun (WGS) entry which is preliminary data.</text>
</comment>